<dbReference type="KEGG" id="marp:QYS47_32885"/>
<evidence type="ECO:0000313" key="2">
    <source>
        <dbReference type="EMBL" id="WNB17084.1"/>
    </source>
</evidence>
<dbReference type="Proteomes" id="UP001232019">
    <property type="component" value="Chromosome"/>
</dbReference>
<dbReference type="Pfam" id="PF13573">
    <property type="entry name" value="SprB"/>
    <property type="match status" value="7"/>
</dbReference>
<dbReference type="Gene3D" id="2.60.40.740">
    <property type="match status" value="4"/>
</dbReference>
<feature type="domain" description="Secretion system C-terminal sorting" evidence="1">
    <location>
        <begin position="1373"/>
        <end position="1448"/>
    </location>
</feature>
<dbReference type="InterPro" id="IPR026444">
    <property type="entry name" value="Secre_tail"/>
</dbReference>
<dbReference type="InterPro" id="IPR025667">
    <property type="entry name" value="SprB_repeat"/>
</dbReference>
<gene>
    <name evidence="2" type="ORF">QYS47_32885</name>
</gene>
<dbReference type="NCBIfam" id="TIGR04183">
    <property type="entry name" value="Por_Secre_tail"/>
    <property type="match status" value="1"/>
</dbReference>
<protein>
    <submittedName>
        <fullName evidence="2">T9SS type A sorting domain-containing protein</fullName>
    </submittedName>
</protein>
<accession>A0AA51ZUU9</accession>
<dbReference type="RefSeq" id="WP_322346321.1">
    <property type="nucleotide sequence ID" value="NZ_CP129968.2"/>
</dbReference>
<proteinExistence type="predicted"/>
<dbReference type="EMBL" id="CP129968">
    <property type="protein sequence ID" value="WNB17084.1"/>
    <property type="molecule type" value="Genomic_DNA"/>
</dbReference>
<reference evidence="2" key="1">
    <citation type="submission" date="2023-08" db="EMBL/GenBank/DDBJ databases">
        <title>Comparative genomics and taxonomic characterization of three novel marine species of genus Marivirga.</title>
        <authorList>
            <person name="Muhammad N."/>
            <person name="Kim S.-G."/>
        </authorList>
    </citation>
    <scope>NUCLEOTIDE SEQUENCE</scope>
    <source>
        <strain evidence="2">BKB1-2</strain>
    </source>
</reference>
<name>A0AA51ZUU9_9BACT</name>
<evidence type="ECO:0000259" key="1">
    <source>
        <dbReference type="Pfam" id="PF18962"/>
    </source>
</evidence>
<organism evidence="2">
    <name type="scientific">Marivirga arenosa</name>
    <dbReference type="NCBI Taxonomy" id="3059076"/>
    <lineage>
        <taxon>Bacteria</taxon>
        <taxon>Pseudomonadati</taxon>
        <taxon>Bacteroidota</taxon>
        <taxon>Cytophagia</taxon>
        <taxon>Cytophagales</taxon>
        <taxon>Marivirgaceae</taxon>
        <taxon>Marivirga</taxon>
    </lineage>
</organism>
<dbReference type="Pfam" id="PF18962">
    <property type="entry name" value="Por_Secre_tail"/>
    <property type="match status" value="1"/>
</dbReference>
<sequence length="1449" mass="156157">MKYKYINFIVTLVFLLGFASSSFGQDRRFTINGAAEKCPSSEISYSYTFNPLIGEEGCTYSSRKWNVTGGTIVGNDNGGTVLVRWGSGATGTVSVTFTGKSDICIKNGDYASLTVTSKIPTTAPAAPTGITIDNPVSSFCPSDVISLEATVDPDLNADGDSKNNVDYIWERKIGEGSWGGRRRTSSKTLNWTVPNLNINTDDSEDIVFRVKTVYRNCSSGAVESAFSGESATSFINIRPPLPDYDIINKSCNSESGIRINSIGGAGDLQTEFRIQDFPGSMPTFKRSDLPLRLNIDPGSYVLKLQYKNNPICTRILDFNIEDETVDLTVSFSNISNVSCFGGSDGAATINVTGGSGSYTYKLNGSAVTSNISGLAAGSYTVDVNEGINCVGQETFTISQPDAALEITNAYASRDDLNGFDISCKGGSNGQIAVEAIGGTPPYRYSINGITYTGNLTGLSAGTYNVYVKDDKGCVATYSETVTLVEPDQITASITKTNPICAFDNSGAITVSNATGGTGTYMYSLNDVDYLTTNTFTGRSAGSYTVWIKDQNGCKKSYAVTLEDPEEITFGVSTINQSCPSNLDGSITIENVTYGTAPYQYSIDGAFFKSDNTYDFLETGTYPVTVRDDNQCTKTINVFVAINDPLELTPVFSSYNGYEISCSGAEDGSIEVNVAGGTGADYTYSWSGFPDNTSNRLEGLEAGTYTVEVTDGRACSIIKSYTLTEPSPLRADALISDYDGFNISCFGFNDGAIQVEATGGTTPYSYLWSTGETTPNITDLTAGDYSVEITDFNGCSITENYSLTEPDQLNFLEPQITDVECFGDASGQVILYTSGGVSDKQFSMDGINFQSENVFNNLMAGDYTFYVRDANNCADQIELNISQPSRLNVSIVNAGNARCGDAVGFAKASIEGGIEPYNVQWVNNAGEVVEQGLELNNVLADIYRVIVNDANNCVDESIVYITSTDGPQVSVDYIYPTSCFDSADGRASISISGDGPFDVSWANGEIGKSATELVSGINAAKITDVNGCVVVKQIDVPSPEPIVISIVESILPTCYNGADGSIEVDITGGTGDYDISWSNGSSTKSISNIASGTYNITVSDENGCSLTKSIFIGEKEPLDLEIIEVINPSCVGSSNGSIEVKAIGGNKGYTYKWNNGKIGAKLTEVSAGNYSVTVIDSEGCTFEEPITIVDPEPFQIQVDTELEICTGSSFITDYNIPGAVKYFWSSENGFESDQRIVELSTEGTYQLTVENENGCIATENFELIVSDDLLSADMTMASEAIIGDTIVVIDISWPIPDEVSWEIPEGVTVLEENNDYVSLIFNQEGSFELGLEVKQAECLDYYSQIINISSKSQEENSNQRNFGISEKLIKKFNVYPNPIVNNFNIDIELSQKHDLSVNIIDLKGNRIIFNESFKDKIEYLIPMKDILNSGVYIVRINVGGESSYKRIIVR</sequence>